<comment type="caution">
    <text evidence="1">The sequence shown here is derived from an EMBL/GenBank/DDBJ whole genome shotgun (WGS) entry which is preliminary data.</text>
</comment>
<name>A0A0M0HY30_9VIBR</name>
<protein>
    <submittedName>
        <fullName evidence="1">Uncharacterized protein</fullName>
    </submittedName>
</protein>
<sequence>MQLSSILPKFFSPKAQQPVKPQRTVSKNAPQWKELGKLSRSGVRGIFYSVDCTVYLDTGDVIILDTKIHSRTNNNRQKISAEVHKWASYRGFIKAGECIAIR</sequence>
<evidence type="ECO:0000313" key="1">
    <source>
        <dbReference type="EMBL" id="KOO06970.1"/>
    </source>
</evidence>
<accession>A0A0M0HY30</accession>
<reference evidence="2" key="1">
    <citation type="submission" date="2015-08" db="EMBL/GenBank/DDBJ databases">
        <title>Vibrio galatheae sp. nov., a novel member of the Vibrionaceae family isolated from the Solomon Islands.</title>
        <authorList>
            <person name="Giubergia S."/>
            <person name="Machado H."/>
            <person name="Mateiu R.V."/>
            <person name="Gram L."/>
        </authorList>
    </citation>
    <scope>NUCLEOTIDE SEQUENCE [LARGE SCALE GENOMIC DNA]</scope>
    <source>
        <strain evidence="2">DSM 19134</strain>
    </source>
</reference>
<dbReference type="AlphaFoldDB" id="A0A0M0HY30"/>
<dbReference type="STRING" id="171383.AKJ31_14850"/>
<gene>
    <name evidence="1" type="ORF">AKJ31_14850</name>
</gene>
<dbReference type="Proteomes" id="UP000037530">
    <property type="component" value="Unassembled WGS sequence"/>
</dbReference>
<keyword evidence="2" id="KW-1185">Reference proteome</keyword>
<evidence type="ECO:0000313" key="2">
    <source>
        <dbReference type="Proteomes" id="UP000037530"/>
    </source>
</evidence>
<dbReference type="EMBL" id="LHPI01000013">
    <property type="protein sequence ID" value="KOO06970.1"/>
    <property type="molecule type" value="Genomic_DNA"/>
</dbReference>
<proteinExistence type="predicted"/>
<organism evidence="1 2">
    <name type="scientific">Vibrio hepatarius</name>
    <dbReference type="NCBI Taxonomy" id="171383"/>
    <lineage>
        <taxon>Bacteria</taxon>
        <taxon>Pseudomonadati</taxon>
        <taxon>Pseudomonadota</taxon>
        <taxon>Gammaproteobacteria</taxon>
        <taxon>Vibrionales</taxon>
        <taxon>Vibrionaceae</taxon>
        <taxon>Vibrio</taxon>
        <taxon>Vibrio oreintalis group</taxon>
    </lineage>
</organism>
<dbReference type="RefSeq" id="WP_053409898.1">
    <property type="nucleotide sequence ID" value="NZ_LHPI01000013.1"/>
</dbReference>
<dbReference type="PATRIC" id="fig|171383.3.peg.3040"/>